<dbReference type="FunFam" id="3.30.300.30:FF:000006">
    <property type="entry name" value="Long-chain-fatty-acid--CoA ligase FadD"/>
    <property type="match status" value="1"/>
</dbReference>
<organism evidence="17">
    <name type="scientific">Salinispirillum sp. LH 10-3-1</name>
    <dbReference type="NCBI Taxonomy" id="2952525"/>
    <lineage>
        <taxon>Bacteria</taxon>
        <taxon>Pseudomonadati</taxon>
        <taxon>Pseudomonadota</taxon>
        <taxon>Gammaproteobacteria</taxon>
        <taxon>Oceanospirillales</taxon>
        <taxon>Saccharospirillaceae</taxon>
        <taxon>Salinispirillum</taxon>
    </lineage>
</organism>
<dbReference type="Pfam" id="PF13193">
    <property type="entry name" value="AMP-binding_C"/>
    <property type="match status" value="1"/>
</dbReference>
<comment type="pathway">
    <text evidence="3">Lipid metabolism; fatty acid beta-oxidation.</text>
</comment>
<dbReference type="PANTHER" id="PTHR43767:SF8">
    <property type="entry name" value="LONG-CHAIN-FATTY-ACID--COA LIGASE"/>
    <property type="match status" value="1"/>
</dbReference>
<sequence length="554" mass="61197">MASQYALEQYPGGMNATIDMSHYQSVTQLFDKSVKEFAERPAFSCMGRTMTYGELDKLSAQFAAYLQHHTDLKPGDRIAVQLPNILQYPVVVWGALRAGMIVVNTNPLYTEREMEHQFNDSGARLLVVYAGMADKALAVKDKTPIENIICTEIADFHPGFKRVLVNTVVKRIKKMVPAYDPSAVKPLRECIAAGEGKSFAPVEKQQDDTAVLQYTGGTTGVAKGAELTHGNLIANMLQCYEYFALALKPGQETFVAPLPLYHIYAFTVHCLVIMETGNHNVLIPNPRDIPGFVKELGKWKFNGCAGLNTLFVALMNNADFQKLDFSHLKLTISGGMALTKEAAERWQKMTGCAISEGYGMTETSPVVSFNPPGFTQLGTIGLQAPSTEVRVVNDAGEDQPAGEPGELLVRGPQVMKGYWKRPEETAKTITEDGWIHTGDVAVIQEDRYIRIVDRMKDMIVVSGFNVYPNEVEDVLVQHPAVVECAVVGVADEKSGEAVKAFVVVNTEVSPEDLIAHCKKELTSYKVPRQFAFRTELPKTNVGKILRRELRDENA</sequence>
<dbReference type="InterPro" id="IPR025110">
    <property type="entry name" value="AMP-bd_C"/>
</dbReference>
<evidence type="ECO:0000256" key="11">
    <source>
        <dbReference type="ARBA" id="ARBA00023136"/>
    </source>
</evidence>
<evidence type="ECO:0000256" key="5">
    <source>
        <dbReference type="ARBA" id="ARBA00022598"/>
    </source>
</evidence>
<comment type="subcellular location">
    <subcellularLocation>
        <location evidence="2">Membrane</location>
        <topology evidence="2">Peripheral membrane protein</topology>
    </subcellularLocation>
</comment>
<dbReference type="Gene3D" id="3.40.50.980">
    <property type="match status" value="2"/>
</dbReference>
<evidence type="ECO:0000259" key="15">
    <source>
        <dbReference type="Pfam" id="PF00501"/>
    </source>
</evidence>
<evidence type="ECO:0000256" key="9">
    <source>
        <dbReference type="ARBA" id="ARBA00022842"/>
    </source>
</evidence>
<dbReference type="InterPro" id="IPR045851">
    <property type="entry name" value="AMP-bd_C_sf"/>
</dbReference>
<accession>A0AB38YJF5</accession>
<evidence type="ECO:0000256" key="14">
    <source>
        <dbReference type="ARBA" id="ARBA00042773"/>
    </source>
</evidence>
<feature type="domain" description="AMP-binding enzyme C-terminal" evidence="16">
    <location>
        <begin position="470"/>
        <end position="543"/>
    </location>
</feature>
<dbReference type="GO" id="GO:0005524">
    <property type="term" value="F:ATP binding"/>
    <property type="evidence" value="ECO:0007669"/>
    <property type="project" value="UniProtKB-KW"/>
</dbReference>
<dbReference type="PANTHER" id="PTHR43767">
    <property type="entry name" value="LONG-CHAIN-FATTY-ACID--COA LIGASE"/>
    <property type="match status" value="1"/>
</dbReference>
<evidence type="ECO:0000256" key="12">
    <source>
        <dbReference type="ARBA" id="ARBA00026121"/>
    </source>
</evidence>
<dbReference type="Pfam" id="PF00501">
    <property type="entry name" value="AMP-binding"/>
    <property type="match status" value="1"/>
</dbReference>
<dbReference type="NCBIfam" id="NF004229">
    <property type="entry name" value="PRK05677.1"/>
    <property type="match status" value="1"/>
</dbReference>
<dbReference type="CDD" id="cd05936">
    <property type="entry name" value="FC-FACS_FadD_like"/>
    <property type="match status" value="1"/>
</dbReference>
<keyword evidence="7" id="KW-0276">Fatty acid metabolism</keyword>
<keyword evidence="9" id="KW-0460">Magnesium</keyword>
<dbReference type="FunFam" id="3.40.50.12780:FF:000003">
    <property type="entry name" value="Long-chain-fatty-acid--CoA ligase FadD"/>
    <property type="match status" value="1"/>
</dbReference>
<dbReference type="RefSeq" id="WP_304996831.1">
    <property type="nucleotide sequence ID" value="NZ_CP101717.1"/>
</dbReference>
<evidence type="ECO:0000256" key="13">
    <source>
        <dbReference type="ARBA" id="ARBA00039545"/>
    </source>
</evidence>
<proteinExistence type="inferred from homology"/>
<evidence type="ECO:0000256" key="10">
    <source>
        <dbReference type="ARBA" id="ARBA00023098"/>
    </source>
</evidence>
<evidence type="ECO:0000256" key="8">
    <source>
        <dbReference type="ARBA" id="ARBA00022840"/>
    </source>
</evidence>
<evidence type="ECO:0000256" key="2">
    <source>
        <dbReference type="ARBA" id="ARBA00004170"/>
    </source>
</evidence>
<name>A0AB38YJF5_9GAMM</name>
<comment type="cofactor">
    <cofactor evidence="1">
        <name>Mg(2+)</name>
        <dbReference type="ChEBI" id="CHEBI:18420"/>
    </cofactor>
</comment>
<evidence type="ECO:0000256" key="3">
    <source>
        <dbReference type="ARBA" id="ARBA00005005"/>
    </source>
</evidence>
<dbReference type="EMBL" id="CP101717">
    <property type="protein sequence ID" value="WLD59539.1"/>
    <property type="molecule type" value="Genomic_DNA"/>
</dbReference>
<reference evidence="17" key="1">
    <citation type="submission" date="2022-07" db="EMBL/GenBank/DDBJ databases">
        <title>Complete genome sequence of Salinispirillum sp. LH10-3-1 capable of multiple carbohydrate inversion isolated from a soda lake.</title>
        <authorList>
            <person name="Liu J."/>
            <person name="Zhai Y."/>
            <person name="Zhang H."/>
            <person name="Yang H."/>
            <person name="Qu J."/>
            <person name="Li J."/>
        </authorList>
    </citation>
    <scope>NUCLEOTIDE SEQUENCE</scope>
    <source>
        <strain evidence="17">LH 10-3-1</strain>
    </source>
</reference>
<gene>
    <name evidence="17" type="ORF">NFC81_07100</name>
</gene>
<evidence type="ECO:0000256" key="6">
    <source>
        <dbReference type="ARBA" id="ARBA00022741"/>
    </source>
</evidence>
<evidence type="ECO:0000256" key="7">
    <source>
        <dbReference type="ARBA" id="ARBA00022832"/>
    </source>
</evidence>
<evidence type="ECO:0000259" key="16">
    <source>
        <dbReference type="Pfam" id="PF13193"/>
    </source>
</evidence>
<keyword evidence="11" id="KW-0472">Membrane</keyword>
<dbReference type="GO" id="GO:0016020">
    <property type="term" value="C:membrane"/>
    <property type="evidence" value="ECO:0007669"/>
    <property type="project" value="UniProtKB-SubCell"/>
</dbReference>
<keyword evidence="10" id="KW-0443">Lipid metabolism</keyword>
<dbReference type="InterPro" id="IPR000873">
    <property type="entry name" value="AMP-dep_synth/lig_dom"/>
</dbReference>
<dbReference type="InterPro" id="IPR020845">
    <property type="entry name" value="AMP-binding_CS"/>
</dbReference>
<comment type="similarity">
    <text evidence="4">Belongs to the ATP-dependent AMP-binding enzyme family.</text>
</comment>
<feature type="domain" description="AMP-dependent synthetase/ligase" evidence="15">
    <location>
        <begin position="30"/>
        <end position="419"/>
    </location>
</feature>
<keyword evidence="8" id="KW-0067">ATP-binding</keyword>
<dbReference type="InterPro" id="IPR050237">
    <property type="entry name" value="ATP-dep_AMP-bd_enzyme"/>
</dbReference>
<dbReference type="AlphaFoldDB" id="A0AB38YJF5"/>
<dbReference type="GO" id="GO:0004467">
    <property type="term" value="F:long-chain fatty acid-CoA ligase activity"/>
    <property type="evidence" value="ECO:0007669"/>
    <property type="project" value="UniProtKB-EC"/>
</dbReference>
<dbReference type="Gene3D" id="2.30.38.10">
    <property type="entry name" value="Luciferase, Domain 3"/>
    <property type="match status" value="1"/>
</dbReference>
<dbReference type="SUPFAM" id="SSF56801">
    <property type="entry name" value="Acetyl-CoA synthetase-like"/>
    <property type="match status" value="1"/>
</dbReference>
<protein>
    <recommendedName>
        <fullName evidence="13">Long-chain-fatty-acid--CoA ligase</fullName>
        <ecNumber evidence="12">6.2.1.3</ecNumber>
    </recommendedName>
    <alternativeName>
        <fullName evidence="14">Long-chain acyl-CoA synthetase</fullName>
    </alternativeName>
</protein>
<dbReference type="PROSITE" id="PS00455">
    <property type="entry name" value="AMP_BINDING"/>
    <property type="match status" value="1"/>
</dbReference>
<keyword evidence="6" id="KW-0547">Nucleotide-binding</keyword>
<dbReference type="EC" id="6.2.1.3" evidence="12"/>
<keyword evidence="5" id="KW-0436">Ligase</keyword>
<evidence type="ECO:0000256" key="1">
    <source>
        <dbReference type="ARBA" id="ARBA00001946"/>
    </source>
</evidence>
<dbReference type="Gene3D" id="3.30.300.30">
    <property type="match status" value="1"/>
</dbReference>
<evidence type="ECO:0000256" key="4">
    <source>
        <dbReference type="ARBA" id="ARBA00006432"/>
    </source>
</evidence>
<evidence type="ECO:0000313" key="17">
    <source>
        <dbReference type="EMBL" id="WLD59539.1"/>
    </source>
</evidence>